<sequence length="295" mass="32395">MGSLLRSVKKSKKRKKSRRLGEVNIVRREDYEELEVDSKVEMIRALIPLSLMHIHELLDKEVIELAGERYTRKEASVRGQRYGSNPGTVGLSGQRVPIRVPRVRGTGFGGEIPLRSYAALRDEHEVNDLLLKRVLYGISCRNYEAAAESIPGAIGLSSSTVSRGFVEASAAKLREFQERDLSGEDVVAMFLDGKTFAEETMVVALGITVSGEKRFLGFVETDTENEKVLTLFLRSLVERGLDISQGLLVILDGKRNDIGSTALGYARGLLGPGKLSPWGGDALTVSPYLGDNSLE</sequence>
<keyword evidence="1" id="KW-0815">Transposition</keyword>
<dbReference type="InterPro" id="IPR018089">
    <property type="entry name" value="OMPdecase_AS"/>
</dbReference>
<name>A0A0F8ZP75_9ZZZZ</name>
<evidence type="ECO:0000256" key="3">
    <source>
        <dbReference type="ARBA" id="ARBA00023172"/>
    </source>
</evidence>
<accession>A0A0F8ZP75</accession>
<reference evidence="4" key="1">
    <citation type="journal article" date="2015" name="Nature">
        <title>Complex archaea that bridge the gap between prokaryotes and eukaryotes.</title>
        <authorList>
            <person name="Spang A."/>
            <person name="Saw J.H."/>
            <person name="Jorgensen S.L."/>
            <person name="Zaremba-Niedzwiedzka K."/>
            <person name="Martijn J."/>
            <person name="Lind A.E."/>
            <person name="van Eijk R."/>
            <person name="Schleper C."/>
            <person name="Guy L."/>
            <person name="Ettema T.J."/>
        </authorList>
    </citation>
    <scope>NUCLEOTIDE SEQUENCE</scope>
</reference>
<evidence type="ECO:0000256" key="2">
    <source>
        <dbReference type="ARBA" id="ARBA00023125"/>
    </source>
</evidence>
<dbReference type="AlphaFoldDB" id="A0A0F8ZP75"/>
<dbReference type="InterPro" id="IPR013785">
    <property type="entry name" value="Aldolase_TIM"/>
</dbReference>
<dbReference type="GO" id="GO:0003677">
    <property type="term" value="F:DNA binding"/>
    <property type="evidence" value="ECO:0007669"/>
    <property type="project" value="UniProtKB-KW"/>
</dbReference>
<dbReference type="InterPro" id="IPR011060">
    <property type="entry name" value="RibuloseP-bd_barrel"/>
</dbReference>
<comment type="caution">
    <text evidence="4">The sequence shown here is derived from an EMBL/GenBank/DDBJ whole genome shotgun (WGS) entry which is preliminary data.</text>
</comment>
<dbReference type="PANTHER" id="PTHR33217:SF7">
    <property type="entry name" value="TRANSPOSASE FOR INSERTION SEQUENCE ELEMENT IS1081"/>
    <property type="match status" value="1"/>
</dbReference>
<dbReference type="PROSITE" id="PS00156">
    <property type="entry name" value="OMPDECASE"/>
    <property type="match status" value="1"/>
</dbReference>
<dbReference type="GO" id="GO:0006313">
    <property type="term" value="P:DNA transposition"/>
    <property type="evidence" value="ECO:0007669"/>
    <property type="project" value="InterPro"/>
</dbReference>
<evidence type="ECO:0000256" key="1">
    <source>
        <dbReference type="ARBA" id="ARBA00022578"/>
    </source>
</evidence>
<keyword evidence="3" id="KW-0233">DNA recombination</keyword>
<feature type="non-terminal residue" evidence="4">
    <location>
        <position position="295"/>
    </location>
</feature>
<dbReference type="GO" id="GO:0006207">
    <property type="term" value="P:'de novo' pyrimidine nucleobase biosynthetic process"/>
    <property type="evidence" value="ECO:0007669"/>
    <property type="project" value="InterPro"/>
</dbReference>
<proteinExistence type="predicted"/>
<evidence type="ECO:0000313" key="4">
    <source>
        <dbReference type="EMBL" id="KKK61706.1"/>
    </source>
</evidence>
<dbReference type="EMBL" id="LAZR01062350">
    <property type="protein sequence ID" value="KKK61706.1"/>
    <property type="molecule type" value="Genomic_DNA"/>
</dbReference>
<dbReference type="GO" id="GO:0004590">
    <property type="term" value="F:orotidine-5'-phosphate decarboxylase activity"/>
    <property type="evidence" value="ECO:0007669"/>
    <property type="project" value="InterPro"/>
</dbReference>
<protein>
    <recommendedName>
        <fullName evidence="5">Mutator family transposase</fullName>
    </recommendedName>
</protein>
<keyword evidence="2" id="KW-0238">DNA-binding</keyword>
<dbReference type="SUPFAM" id="SSF51366">
    <property type="entry name" value="Ribulose-phoshate binding barrel"/>
    <property type="match status" value="1"/>
</dbReference>
<dbReference type="PANTHER" id="PTHR33217">
    <property type="entry name" value="TRANSPOSASE FOR INSERTION SEQUENCE ELEMENT IS1081"/>
    <property type="match status" value="1"/>
</dbReference>
<dbReference type="GO" id="GO:0004803">
    <property type="term" value="F:transposase activity"/>
    <property type="evidence" value="ECO:0007669"/>
    <property type="project" value="InterPro"/>
</dbReference>
<organism evidence="4">
    <name type="scientific">marine sediment metagenome</name>
    <dbReference type="NCBI Taxonomy" id="412755"/>
    <lineage>
        <taxon>unclassified sequences</taxon>
        <taxon>metagenomes</taxon>
        <taxon>ecological metagenomes</taxon>
    </lineage>
</organism>
<dbReference type="Pfam" id="PF00872">
    <property type="entry name" value="Transposase_mut"/>
    <property type="match status" value="1"/>
</dbReference>
<dbReference type="InterPro" id="IPR001207">
    <property type="entry name" value="Transposase_mutator"/>
</dbReference>
<evidence type="ECO:0008006" key="5">
    <source>
        <dbReference type="Google" id="ProtNLM"/>
    </source>
</evidence>
<gene>
    <name evidence="4" type="ORF">LCGC14_3011660</name>
</gene>
<dbReference type="Gene3D" id="3.20.20.70">
    <property type="entry name" value="Aldolase class I"/>
    <property type="match status" value="1"/>
</dbReference>